<sequence>MVSSSNYVLSSFIFFFILFSFTQANDVLLGGKTDSWKIPSSPSESLNKWTQKARFVMGDALVLHYNPKKDSVLQVNRKDYLTCNTSNPMTKYKNETTMILFDRSGPFYFISGAKGHCEKGQKMIVVVLSEIHTVREKKKGISPAPSPIEYAAASPMVFDHFDAPAVAPSPTSNAYSLRSGGFNGQMLGFLYVCFTLVYALRMVF</sequence>
<keyword evidence="10" id="KW-0812">Transmembrane</keyword>
<reference evidence="13 14" key="1">
    <citation type="submission" date="2017-09" db="EMBL/GenBank/DDBJ databases">
        <title>WGS assembly of Aquilegia coerulea Goldsmith.</title>
        <authorList>
            <person name="Hodges S."/>
            <person name="Kramer E."/>
            <person name="Nordborg M."/>
            <person name="Tomkins J."/>
            <person name="Borevitz J."/>
            <person name="Derieg N."/>
            <person name="Yan J."/>
            <person name="Mihaltcheva S."/>
            <person name="Hayes R.D."/>
            <person name="Rokhsar D."/>
        </authorList>
    </citation>
    <scope>NUCLEOTIDE SEQUENCE [LARGE SCALE GENOMIC DNA]</scope>
    <source>
        <strain evidence="14">cv. Goldsmith</strain>
    </source>
</reference>
<dbReference type="AlphaFoldDB" id="A0A2G5DRK2"/>
<dbReference type="PROSITE" id="PS51485">
    <property type="entry name" value="PHYTOCYANIN"/>
    <property type="match status" value="1"/>
</dbReference>
<dbReference type="GO" id="GO:0012505">
    <property type="term" value="C:endomembrane system"/>
    <property type="evidence" value="ECO:0007669"/>
    <property type="project" value="UniProtKB-SubCell"/>
</dbReference>
<evidence type="ECO:0000313" key="13">
    <source>
        <dbReference type="EMBL" id="PIA45867.1"/>
    </source>
</evidence>
<feature type="chain" id="PRO_5013868759" description="Phytocyanin domain-containing protein" evidence="11">
    <location>
        <begin position="25"/>
        <end position="204"/>
    </location>
</feature>
<keyword evidence="14" id="KW-1185">Reference proteome</keyword>
<evidence type="ECO:0000313" key="14">
    <source>
        <dbReference type="Proteomes" id="UP000230069"/>
    </source>
</evidence>
<evidence type="ECO:0000256" key="5">
    <source>
        <dbReference type="ARBA" id="ARBA00023157"/>
    </source>
</evidence>
<evidence type="ECO:0000256" key="4">
    <source>
        <dbReference type="ARBA" id="ARBA00023136"/>
    </source>
</evidence>
<dbReference type="InterPro" id="IPR041846">
    <property type="entry name" value="ENL_dom"/>
</dbReference>
<keyword evidence="10" id="KW-1133">Transmembrane helix</keyword>
<dbReference type="InterPro" id="IPR008972">
    <property type="entry name" value="Cupredoxin"/>
</dbReference>
<dbReference type="SUPFAM" id="SSF49503">
    <property type="entry name" value="Cupredoxins"/>
    <property type="match status" value="1"/>
</dbReference>
<evidence type="ECO:0000256" key="7">
    <source>
        <dbReference type="ARBA" id="ARBA00023288"/>
    </source>
</evidence>
<keyword evidence="3 11" id="KW-0732">Signal</keyword>
<proteinExistence type="inferred from homology"/>
<feature type="transmembrane region" description="Helical" evidence="10">
    <location>
        <begin position="182"/>
        <end position="200"/>
    </location>
</feature>
<dbReference type="GO" id="GO:0005886">
    <property type="term" value="C:plasma membrane"/>
    <property type="evidence" value="ECO:0007669"/>
    <property type="project" value="TreeGrafter"/>
</dbReference>
<evidence type="ECO:0000256" key="10">
    <source>
        <dbReference type="SAM" id="Phobius"/>
    </source>
</evidence>
<keyword evidence="4 10" id="KW-0472">Membrane</keyword>
<dbReference type="EMBL" id="KZ305033">
    <property type="protein sequence ID" value="PIA45867.1"/>
    <property type="molecule type" value="Genomic_DNA"/>
</dbReference>
<evidence type="ECO:0000256" key="1">
    <source>
        <dbReference type="ARBA" id="ARBA00004589"/>
    </source>
</evidence>
<name>A0A2G5DRK2_AQUCA</name>
<dbReference type="Gene3D" id="2.60.40.420">
    <property type="entry name" value="Cupredoxins - blue copper proteins"/>
    <property type="match status" value="1"/>
</dbReference>
<keyword evidence="7" id="KW-0449">Lipoprotein</keyword>
<feature type="signal peptide" evidence="11">
    <location>
        <begin position="1"/>
        <end position="24"/>
    </location>
</feature>
<dbReference type="FunFam" id="2.60.40.420:FF:000010">
    <property type="entry name" value="Early nodulin-like protein 1"/>
    <property type="match status" value="1"/>
</dbReference>
<comment type="subcellular location">
    <subcellularLocation>
        <location evidence="9">Endomembrane system</location>
        <topology evidence="9">Lipid-anchor</topology>
    </subcellularLocation>
    <subcellularLocation>
        <location evidence="1">Membrane</location>
        <topology evidence="1">Lipid-anchor</topology>
        <topology evidence="1">GPI-anchor</topology>
    </subcellularLocation>
</comment>
<evidence type="ECO:0000256" key="9">
    <source>
        <dbReference type="ARBA" id="ARBA00037868"/>
    </source>
</evidence>
<dbReference type="InParanoid" id="A0A2G5DRK2"/>
<evidence type="ECO:0000259" key="12">
    <source>
        <dbReference type="PROSITE" id="PS51485"/>
    </source>
</evidence>
<evidence type="ECO:0000256" key="11">
    <source>
        <dbReference type="SAM" id="SignalP"/>
    </source>
</evidence>
<keyword evidence="5" id="KW-1015">Disulfide bond</keyword>
<comment type="similarity">
    <text evidence="8">Belongs to the early nodulin-like (ENODL) family.</text>
</comment>
<evidence type="ECO:0000256" key="8">
    <source>
        <dbReference type="ARBA" id="ARBA00035011"/>
    </source>
</evidence>
<evidence type="ECO:0000256" key="3">
    <source>
        <dbReference type="ARBA" id="ARBA00022729"/>
    </source>
</evidence>
<feature type="domain" description="Phytocyanin" evidence="12">
    <location>
        <begin position="26"/>
        <end position="129"/>
    </location>
</feature>
<dbReference type="InterPro" id="IPR039391">
    <property type="entry name" value="Phytocyanin-like"/>
</dbReference>
<dbReference type="GO" id="GO:0009055">
    <property type="term" value="F:electron transfer activity"/>
    <property type="evidence" value="ECO:0007669"/>
    <property type="project" value="InterPro"/>
</dbReference>
<gene>
    <name evidence="13" type="ORF">AQUCO_01600248v1</name>
</gene>
<evidence type="ECO:0000256" key="6">
    <source>
        <dbReference type="ARBA" id="ARBA00023180"/>
    </source>
</evidence>
<dbReference type="Proteomes" id="UP000230069">
    <property type="component" value="Unassembled WGS sequence"/>
</dbReference>
<dbReference type="CDD" id="cd11019">
    <property type="entry name" value="OsENODL1_like"/>
    <property type="match status" value="1"/>
</dbReference>
<dbReference type="Pfam" id="PF02298">
    <property type="entry name" value="Cu_bind_like"/>
    <property type="match status" value="1"/>
</dbReference>
<protein>
    <recommendedName>
        <fullName evidence="12">Phytocyanin domain-containing protein</fullName>
    </recommendedName>
</protein>
<evidence type="ECO:0000256" key="2">
    <source>
        <dbReference type="ARBA" id="ARBA00022622"/>
    </source>
</evidence>
<keyword evidence="6" id="KW-0325">Glycoprotein</keyword>
<dbReference type="InterPro" id="IPR003245">
    <property type="entry name" value="Phytocyanin_dom"/>
</dbReference>
<dbReference type="GO" id="GO:0098552">
    <property type="term" value="C:side of membrane"/>
    <property type="evidence" value="ECO:0007669"/>
    <property type="project" value="UniProtKB-KW"/>
</dbReference>
<organism evidence="13 14">
    <name type="scientific">Aquilegia coerulea</name>
    <name type="common">Rocky mountain columbine</name>
    <dbReference type="NCBI Taxonomy" id="218851"/>
    <lineage>
        <taxon>Eukaryota</taxon>
        <taxon>Viridiplantae</taxon>
        <taxon>Streptophyta</taxon>
        <taxon>Embryophyta</taxon>
        <taxon>Tracheophyta</taxon>
        <taxon>Spermatophyta</taxon>
        <taxon>Magnoliopsida</taxon>
        <taxon>Ranunculales</taxon>
        <taxon>Ranunculaceae</taxon>
        <taxon>Thalictroideae</taxon>
        <taxon>Aquilegia</taxon>
    </lineage>
</organism>
<dbReference type="PANTHER" id="PTHR33021:SF197">
    <property type="entry name" value="EARLY NODULIN-LIKE PROTEIN 13"/>
    <property type="match status" value="1"/>
</dbReference>
<accession>A0A2G5DRK2</accession>
<dbReference type="STRING" id="218851.A0A2G5DRK2"/>
<dbReference type="PANTHER" id="PTHR33021">
    <property type="entry name" value="BLUE COPPER PROTEIN"/>
    <property type="match status" value="1"/>
</dbReference>
<dbReference type="OrthoDB" id="1937044at2759"/>
<keyword evidence="2" id="KW-0336">GPI-anchor</keyword>